<accession>A0A240DYP6</accession>
<feature type="chain" id="PRO_5012647538" description="Porin" evidence="1">
    <location>
        <begin position="28"/>
        <end position="314"/>
    </location>
</feature>
<evidence type="ECO:0000256" key="1">
    <source>
        <dbReference type="SAM" id="SignalP"/>
    </source>
</evidence>
<sequence length="314" mass="32730">MKSFQKSAISAVAVALLSGLVYTSAFAEEAAAEAPEVSPVTANVTVASNYIYRGLTQSNNKPAIQGGFDYAHESGLYIGNWNSSISWISDGYSSSSNPKTTGTGVSAPIEMDFYAGFKKELIGEGFASDIGVLQYYYSAAGLPGIQSSTTVNNIPSSRQAAGVNPSTTELYVAQNYTFGPATGFLKFSYAVTNLFGIKNSAGAFYPDFTANYDTGFYGISLNAHAGYQYVPNNVVTSNAQSTAGVGNTSLAGTWNASYADWKLGLTKDFGGGLSGTAYYTGTSAQKVGSTYVYATPNGGNAGRGNAVVALTKTF</sequence>
<evidence type="ECO:0000313" key="3">
    <source>
        <dbReference type="Proteomes" id="UP000218069"/>
    </source>
</evidence>
<organism evidence="2 3">
    <name type="scientific">Polynucleobacter meluiroseus</name>
    <dbReference type="NCBI Taxonomy" id="1938814"/>
    <lineage>
        <taxon>Bacteria</taxon>
        <taxon>Pseudomonadati</taxon>
        <taxon>Pseudomonadota</taxon>
        <taxon>Betaproteobacteria</taxon>
        <taxon>Burkholderiales</taxon>
        <taxon>Burkholderiaceae</taxon>
        <taxon>Polynucleobacter</taxon>
    </lineage>
</organism>
<evidence type="ECO:0008006" key="4">
    <source>
        <dbReference type="Google" id="ProtNLM"/>
    </source>
</evidence>
<keyword evidence="1" id="KW-0732">Signal</keyword>
<dbReference type="Pfam" id="PF09694">
    <property type="entry name" value="Gcw_chp"/>
    <property type="match status" value="1"/>
</dbReference>
<dbReference type="Proteomes" id="UP000218069">
    <property type="component" value="Unassembled WGS sequence"/>
</dbReference>
<dbReference type="OrthoDB" id="9793561at2"/>
<proteinExistence type="predicted"/>
<feature type="signal peptide" evidence="1">
    <location>
        <begin position="1"/>
        <end position="27"/>
    </location>
</feature>
<evidence type="ECO:0000313" key="2">
    <source>
        <dbReference type="EMBL" id="SNX27794.1"/>
    </source>
</evidence>
<dbReference type="AlphaFoldDB" id="A0A240DYP6"/>
<dbReference type="NCBIfam" id="TIGR02001">
    <property type="entry name" value="gcw_chp"/>
    <property type="match status" value="1"/>
</dbReference>
<reference evidence="3" key="1">
    <citation type="submission" date="2017-08" db="EMBL/GenBank/DDBJ databases">
        <authorList>
            <person name="Varghese N."/>
            <person name="Submissions S."/>
        </authorList>
    </citation>
    <scope>NUCLEOTIDE SEQUENCE [LARGE SCALE GENOMIC DNA]</scope>
    <source>
        <strain evidence="3">AP-Melu-1000-B4</strain>
    </source>
</reference>
<protein>
    <recommendedName>
        <fullName evidence="4">Porin</fullName>
    </recommendedName>
</protein>
<dbReference type="RefSeq" id="WP_096671916.1">
    <property type="nucleotide sequence ID" value="NZ_OANS01000001.1"/>
</dbReference>
<dbReference type="InterPro" id="IPR010239">
    <property type="entry name" value="CHP02001"/>
</dbReference>
<keyword evidence="3" id="KW-1185">Reference proteome</keyword>
<name>A0A240DYP6_9BURK</name>
<dbReference type="EMBL" id="OANS01000001">
    <property type="protein sequence ID" value="SNX27794.1"/>
    <property type="molecule type" value="Genomic_DNA"/>
</dbReference>
<gene>
    <name evidence="2" type="ORF">SAMN06295945_0110</name>
</gene>